<keyword evidence="2" id="KW-1185">Reference proteome</keyword>
<gene>
    <name evidence="1" type="ORF">BZ3500_MVSOF-1268-A1-R1_CHR3-1G05619</name>
</gene>
<accession>A0A2X0LG39</accession>
<sequence>MLRASPSWSRPDHYLLRSLPDLAFPRSLHTTMEPNTLTFYDLNDAERAVLPAADVAQIYAVHAK</sequence>
<dbReference type="OrthoDB" id="10537852at2759"/>
<protein>
    <submittedName>
        <fullName evidence="1">BZ3500_MvSof-1268-A1-R1_Chr3-1g05619 protein</fullName>
    </submittedName>
</protein>
<proteinExistence type="predicted"/>
<reference evidence="2" key="1">
    <citation type="submission" date="2016-10" db="EMBL/GenBank/DDBJ databases">
        <authorList>
            <person name="Jeantristanb JTB J.-T."/>
            <person name="Ricardo R."/>
        </authorList>
    </citation>
    <scope>NUCLEOTIDE SEQUENCE [LARGE SCALE GENOMIC DNA]</scope>
</reference>
<evidence type="ECO:0000313" key="1">
    <source>
        <dbReference type="EMBL" id="SCZ98785.1"/>
    </source>
</evidence>
<dbReference type="Proteomes" id="UP000249723">
    <property type="component" value="Unassembled WGS sequence"/>
</dbReference>
<dbReference type="AlphaFoldDB" id="A0A2X0LG39"/>
<evidence type="ECO:0000313" key="2">
    <source>
        <dbReference type="Proteomes" id="UP000249723"/>
    </source>
</evidence>
<dbReference type="EMBL" id="FMWP01000096">
    <property type="protein sequence ID" value="SCZ98785.1"/>
    <property type="molecule type" value="Genomic_DNA"/>
</dbReference>
<name>A0A2X0LG39_9BASI</name>
<organism evidence="1 2">
    <name type="scientific">Microbotryum saponariae</name>
    <dbReference type="NCBI Taxonomy" id="289078"/>
    <lineage>
        <taxon>Eukaryota</taxon>
        <taxon>Fungi</taxon>
        <taxon>Dikarya</taxon>
        <taxon>Basidiomycota</taxon>
        <taxon>Pucciniomycotina</taxon>
        <taxon>Microbotryomycetes</taxon>
        <taxon>Microbotryales</taxon>
        <taxon>Microbotryaceae</taxon>
        <taxon>Microbotryum</taxon>
    </lineage>
</organism>